<dbReference type="Proteomes" id="UP000709295">
    <property type="component" value="Unassembled WGS sequence"/>
</dbReference>
<protein>
    <submittedName>
        <fullName evidence="2">Uncharacterized protein</fullName>
    </submittedName>
</protein>
<reference evidence="2" key="1">
    <citation type="submission" date="2021-01" db="EMBL/GenBank/DDBJ databases">
        <title>Phytophthora aleatoria, a newly-described species from Pinus radiata is distinct from Phytophthora cactorum isolates based on comparative genomics.</title>
        <authorList>
            <person name="Mcdougal R."/>
            <person name="Panda P."/>
            <person name="Williams N."/>
            <person name="Studholme D.J."/>
        </authorList>
    </citation>
    <scope>NUCLEOTIDE SEQUENCE</scope>
    <source>
        <strain evidence="2">NZFS 4037</strain>
    </source>
</reference>
<gene>
    <name evidence="2" type="ORF">JG688_00006856</name>
</gene>
<name>A0A8J5JAL3_9STRA</name>
<feature type="compositionally biased region" description="Low complexity" evidence="1">
    <location>
        <begin position="1"/>
        <end position="12"/>
    </location>
</feature>
<dbReference type="EMBL" id="JAENGY010000310">
    <property type="protein sequence ID" value="KAG6966228.1"/>
    <property type="molecule type" value="Genomic_DNA"/>
</dbReference>
<keyword evidence="3" id="KW-1185">Reference proteome</keyword>
<evidence type="ECO:0000313" key="3">
    <source>
        <dbReference type="Proteomes" id="UP000709295"/>
    </source>
</evidence>
<sequence>MGGNSSRTSSRGSTKKTAKPMPHDRFAARLRSAQIYSQIWGRQGVSGVSGNKFYMILVARELF</sequence>
<evidence type="ECO:0000313" key="2">
    <source>
        <dbReference type="EMBL" id="KAG6966228.1"/>
    </source>
</evidence>
<organism evidence="2 3">
    <name type="scientific">Phytophthora aleatoria</name>
    <dbReference type="NCBI Taxonomy" id="2496075"/>
    <lineage>
        <taxon>Eukaryota</taxon>
        <taxon>Sar</taxon>
        <taxon>Stramenopiles</taxon>
        <taxon>Oomycota</taxon>
        <taxon>Peronosporomycetes</taxon>
        <taxon>Peronosporales</taxon>
        <taxon>Peronosporaceae</taxon>
        <taxon>Phytophthora</taxon>
    </lineage>
</organism>
<comment type="caution">
    <text evidence="2">The sequence shown here is derived from an EMBL/GenBank/DDBJ whole genome shotgun (WGS) entry which is preliminary data.</text>
</comment>
<accession>A0A8J5JAL3</accession>
<feature type="region of interest" description="Disordered" evidence="1">
    <location>
        <begin position="1"/>
        <end position="24"/>
    </location>
</feature>
<proteinExistence type="predicted"/>
<dbReference type="AlphaFoldDB" id="A0A8J5JAL3"/>
<evidence type="ECO:0000256" key="1">
    <source>
        <dbReference type="SAM" id="MobiDB-lite"/>
    </source>
</evidence>